<dbReference type="EMBL" id="BLQM01000244">
    <property type="protein sequence ID" value="GMH78099.1"/>
    <property type="molecule type" value="Genomic_DNA"/>
</dbReference>
<gene>
    <name evidence="1" type="ORF">TL16_g07667</name>
</gene>
<dbReference type="Proteomes" id="UP001162640">
    <property type="component" value="Unassembled WGS sequence"/>
</dbReference>
<accession>A0A9W7B185</accession>
<sequence length="155" mass="17481">MISNLLTNLGLISDLPPPPTIDLPHLQLTLTNHTALLSELTDEISKAEITLQMNDSIINRLLEERKKLNPDDGNSSSNFSSPQLNSLDSTLHTLQITTEIQRYTLISLRNKRKTVEELIKIGRKNIEEIVREEAGLEDRGENDLGVEGRELMDRV</sequence>
<proteinExistence type="predicted"/>
<evidence type="ECO:0000313" key="1">
    <source>
        <dbReference type="EMBL" id="GMH78099.1"/>
    </source>
</evidence>
<organism evidence="1 2">
    <name type="scientific">Triparma laevis f. inornata</name>
    <dbReference type="NCBI Taxonomy" id="1714386"/>
    <lineage>
        <taxon>Eukaryota</taxon>
        <taxon>Sar</taxon>
        <taxon>Stramenopiles</taxon>
        <taxon>Ochrophyta</taxon>
        <taxon>Bolidophyceae</taxon>
        <taxon>Parmales</taxon>
        <taxon>Triparmaceae</taxon>
        <taxon>Triparma</taxon>
    </lineage>
</organism>
<reference evidence="2" key="1">
    <citation type="journal article" date="2023" name="Commun. Biol.">
        <title>Genome analysis of Parmales, the sister group of diatoms, reveals the evolutionary specialization of diatoms from phago-mixotrophs to photoautotrophs.</title>
        <authorList>
            <person name="Ban H."/>
            <person name="Sato S."/>
            <person name="Yoshikawa S."/>
            <person name="Yamada K."/>
            <person name="Nakamura Y."/>
            <person name="Ichinomiya M."/>
            <person name="Sato N."/>
            <person name="Blanc-Mathieu R."/>
            <person name="Endo H."/>
            <person name="Kuwata A."/>
            <person name="Ogata H."/>
        </authorList>
    </citation>
    <scope>NUCLEOTIDE SEQUENCE [LARGE SCALE GENOMIC DNA]</scope>
</reference>
<dbReference type="AlphaFoldDB" id="A0A9W7B185"/>
<name>A0A9W7B185_9STRA</name>
<comment type="caution">
    <text evidence="1">The sequence shown here is derived from an EMBL/GenBank/DDBJ whole genome shotgun (WGS) entry which is preliminary data.</text>
</comment>
<evidence type="ECO:0000313" key="2">
    <source>
        <dbReference type="Proteomes" id="UP001162640"/>
    </source>
</evidence>
<protein>
    <submittedName>
        <fullName evidence="1">Uncharacterized protein</fullName>
    </submittedName>
</protein>